<dbReference type="PANTHER" id="PTHR30619">
    <property type="entry name" value="DNA INTERNALIZATION/COMPETENCE PROTEIN COMEC/REC2"/>
    <property type="match status" value="1"/>
</dbReference>
<dbReference type="Proteomes" id="UP000722121">
    <property type="component" value="Unassembled WGS sequence"/>
</dbReference>
<comment type="caution">
    <text evidence="8">The sequence shown here is derived from an EMBL/GenBank/DDBJ whole genome shotgun (WGS) entry which is preliminary data.</text>
</comment>
<reference evidence="8 9" key="1">
    <citation type="submission" date="2021-02" db="EMBL/GenBank/DDBJ databases">
        <title>Activity-based single-cell genomes from oceanic crustal fluid captures similar information to metagenomic and metatranscriptomic surveys with orders of magnitude less sampling.</title>
        <authorList>
            <person name="D'Angelo T.S."/>
            <person name="Orcutt B.N."/>
        </authorList>
    </citation>
    <scope>NUCLEOTIDE SEQUENCE [LARGE SCALE GENOMIC DNA]</scope>
    <source>
        <strain evidence="8">AH-315-G07</strain>
    </source>
</reference>
<organism evidence="8 9">
    <name type="scientific">Simkania negevensis</name>
    <dbReference type="NCBI Taxonomy" id="83561"/>
    <lineage>
        <taxon>Bacteria</taxon>
        <taxon>Pseudomonadati</taxon>
        <taxon>Chlamydiota</taxon>
        <taxon>Chlamydiia</taxon>
        <taxon>Parachlamydiales</taxon>
        <taxon>Simkaniaceae</taxon>
        <taxon>Simkania</taxon>
    </lineage>
</organism>
<evidence type="ECO:0000313" key="9">
    <source>
        <dbReference type="Proteomes" id="UP000722121"/>
    </source>
</evidence>
<feature type="transmembrane region" description="Helical" evidence="6">
    <location>
        <begin position="67"/>
        <end position="90"/>
    </location>
</feature>
<dbReference type="InterPro" id="IPR052159">
    <property type="entry name" value="Competence_DNA_uptake"/>
</dbReference>
<dbReference type="EMBL" id="JAFITR010000046">
    <property type="protein sequence ID" value="MBN4066975.1"/>
    <property type="molecule type" value="Genomic_DNA"/>
</dbReference>
<evidence type="ECO:0000256" key="6">
    <source>
        <dbReference type="SAM" id="Phobius"/>
    </source>
</evidence>
<sequence length="523" mass="59328">MSKLRSFFATSLFLLQQFWNYHRPLHIALLILSGYIVALYGWLPIVLAGASFLLLPLLFPFPTLKVLLYRIPLLLCPTIAYLFCTATISLPHLPEEGIEGQGDFSITRITRYETPFRKGWSYNGTMKSFVAQDSNVITRNIPCKIFISSKGKSRYLANCSYRIQGVLQHDPANQYSYRLKEKKGTMWEKIPHSWSLAEMRHRVAEKLRQHLAKHIDDSGSASFIQGLAIGEFRDSLMVYDFSRLGLQHIMAISGFHFSLIALILSVMLQLFFPQRLAHAALILLLTAYFLFIGPAPSVYRAWAMTTILIVGLLLGRKTSALHAMGVAMTTALVINPLVITNIGFQLSYLAAGGILLFYLPCDQWLQHAIPTRPLRQMANIPAWEQLLYCIIVLFRQALALTLAVHLTIFPLILYYAHQFPIQSFLYNLFFPFLVSITLALLVIGLVLYPIVPTISTFVHSVNNLYTKWTLSFPANAPAGLDWHIYVKELSATWVCLYLAMILAAGIYLHNKTYAKQRHTTFIC</sequence>
<feature type="transmembrane region" description="Helical" evidence="6">
    <location>
        <begin position="30"/>
        <end position="55"/>
    </location>
</feature>
<proteinExistence type="predicted"/>
<feature type="domain" description="ComEC/Rec2-related protein" evidence="7">
    <location>
        <begin position="240"/>
        <end position="509"/>
    </location>
</feature>
<keyword evidence="4 6" id="KW-1133">Transmembrane helix</keyword>
<feature type="transmembrane region" description="Helical" evidence="6">
    <location>
        <begin position="490"/>
        <end position="508"/>
    </location>
</feature>
<evidence type="ECO:0000256" key="5">
    <source>
        <dbReference type="ARBA" id="ARBA00023136"/>
    </source>
</evidence>
<comment type="subcellular location">
    <subcellularLocation>
        <location evidence="1">Cell membrane</location>
        <topology evidence="1">Multi-pass membrane protein</topology>
    </subcellularLocation>
</comment>
<feature type="transmembrane region" description="Helical" evidence="6">
    <location>
        <begin position="428"/>
        <end position="451"/>
    </location>
</feature>
<accession>A0ABS3ARI0</accession>
<dbReference type="NCBIfam" id="TIGR00360">
    <property type="entry name" value="ComEC_N-term"/>
    <property type="match status" value="1"/>
</dbReference>
<feature type="transmembrane region" description="Helical" evidence="6">
    <location>
        <begin position="385"/>
        <end position="416"/>
    </location>
</feature>
<evidence type="ECO:0000256" key="4">
    <source>
        <dbReference type="ARBA" id="ARBA00022989"/>
    </source>
</evidence>
<evidence type="ECO:0000313" key="8">
    <source>
        <dbReference type="EMBL" id="MBN4066975.1"/>
    </source>
</evidence>
<keyword evidence="9" id="KW-1185">Reference proteome</keyword>
<evidence type="ECO:0000256" key="1">
    <source>
        <dbReference type="ARBA" id="ARBA00004651"/>
    </source>
</evidence>
<dbReference type="PANTHER" id="PTHR30619:SF1">
    <property type="entry name" value="RECOMBINATION PROTEIN 2"/>
    <property type="match status" value="1"/>
</dbReference>
<keyword evidence="3 6" id="KW-0812">Transmembrane</keyword>
<protein>
    <submittedName>
        <fullName evidence="8">ComEC/Rec2 family competence protein</fullName>
    </submittedName>
</protein>
<keyword evidence="5 6" id="KW-0472">Membrane</keyword>
<feature type="transmembrane region" description="Helical" evidence="6">
    <location>
        <begin position="346"/>
        <end position="365"/>
    </location>
</feature>
<evidence type="ECO:0000256" key="2">
    <source>
        <dbReference type="ARBA" id="ARBA00022475"/>
    </source>
</evidence>
<feature type="transmembrane region" description="Helical" evidence="6">
    <location>
        <begin position="279"/>
        <end position="299"/>
    </location>
</feature>
<feature type="transmembrane region" description="Helical" evidence="6">
    <location>
        <begin position="249"/>
        <end position="272"/>
    </location>
</feature>
<dbReference type="InterPro" id="IPR004477">
    <property type="entry name" value="ComEC_N"/>
</dbReference>
<name>A0ABS3ARI0_9BACT</name>
<keyword evidence="2" id="KW-1003">Cell membrane</keyword>
<evidence type="ECO:0000259" key="7">
    <source>
        <dbReference type="Pfam" id="PF03772"/>
    </source>
</evidence>
<dbReference type="Pfam" id="PF03772">
    <property type="entry name" value="Competence"/>
    <property type="match status" value="1"/>
</dbReference>
<evidence type="ECO:0000256" key="3">
    <source>
        <dbReference type="ARBA" id="ARBA00022692"/>
    </source>
</evidence>
<gene>
    <name evidence="8" type="ORF">JYU14_02715</name>
</gene>